<feature type="transmembrane region" description="Helical" evidence="1">
    <location>
        <begin position="236"/>
        <end position="253"/>
    </location>
</feature>
<keyword evidence="1" id="KW-1133">Transmembrane helix</keyword>
<feature type="transmembrane region" description="Helical" evidence="1">
    <location>
        <begin position="17"/>
        <end position="42"/>
    </location>
</feature>
<dbReference type="InterPro" id="IPR046671">
    <property type="entry name" value="DUF6541"/>
</dbReference>
<name>A0A918FEL2_AGRME</name>
<organism evidence="2 3">
    <name type="scientific">Agromyces mediolanus</name>
    <name type="common">Corynebacterium mediolanum</name>
    <dbReference type="NCBI Taxonomy" id="41986"/>
    <lineage>
        <taxon>Bacteria</taxon>
        <taxon>Bacillati</taxon>
        <taxon>Actinomycetota</taxon>
        <taxon>Actinomycetes</taxon>
        <taxon>Micrococcales</taxon>
        <taxon>Microbacteriaceae</taxon>
        <taxon>Agromyces</taxon>
    </lineage>
</organism>
<keyword evidence="3" id="KW-1185">Reference proteome</keyword>
<feature type="transmembrane region" description="Helical" evidence="1">
    <location>
        <begin position="420"/>
        <end position="442"/>
    </location>
</feature>
<feature type="transmembrane region" description="Helical" evidence="1">
    <location>
        <begin position="285"/>
        <end position="304"/>
    </location>
</feature>
<dbReference type="AlphaFoldDB" id="A0A918FEL2"/>
<dbReference type="Proteomes" id="UP000610303">
    <property type="component" value="Unassembled WGS sequence"/>
</dbReference>
<protein>
    <submittedName>
        <fullName evidence="2">Uncharacterized protein</fullName>
    </submittedName>
</protein>
<feature type="transmembrane region" description="Helical" evidence="1">
    <location>
        <begin position="49"/>
        <end position="71"/>
    </location>
</feature>
<feature type="transmembrane region" description="Helical" evidence="1">
    <location>
        <begin position="496"/>
        <end position="514"/>
    </location>
</feature>
<keyword evidence="1" id="KW-0472">Membrane</keyword>
<comment type="caution">
    <text evidence="2">The sequence shown here is derived from an EMBL/GenBank/DDBJ whole genome shotgun (WGS) entry which is preliminary data.</text>
</comment>
<accession>A0A918FEL2</accession>
<evidence type="ECO:0000256" key="1">
    <source>
        <dbReference type="SAM" id="Phobius"/>
    </source>
</evidence>
<feature type="transmembrane region" description="Helical" evidence="1">
    <location>
        <begin position="203"/>
        <end position="224"/>
    </location>
</feature>
<feature type="transmembrane region" description="Helical" evidence="1">
    <location>
        <begin position="310"/>
        <end position="328"/>
    </location>
</feature>
<reference evidence="2" key="1">
    <citation type="journal article" date="2014" name="Int. J. Syst. Evol. Microbiol.">
        <title>Complete genome sequence of Corynebacterium casei LMG S-19264T (=DSM 44701T), isolated from a smear-ripened cheese.</title>
        <authorList>
            <consortium name="US DOE Joint Genome Institute (JGI-PGF)"/>
            <person name="Walter F."/>
            <person name="Albersmeier A."/>
            <person name="Kalinowski J."/>
            <person name="Ruckert C."/>
        </authorList>
    </citation>
    <scope>NUCLEOTIDE SEQUENCE</scope>
    <source>
        <strain evidence="2">JCM 3346</strain>
    </source>
</reference>
<dbReference type="Pfam" id="PF20176">
    <property type="entry name" value="DUF6541"/>
    <property type="match status" value="1"/>
</dbReference>
<sequence>MAAEIPDEKETADVAEWLAIVPAVLVSVLVLGVPGALVAAALGLRGIAFAGFVPAAGVSVVAVTSLAGHVIGFKWGVLPVAAVTAVLALAAYAARRIWISRSGAAPTKPAGAGWAVPTAAVVAAVLLTARFTVMVGQPGDVSQTFDNIFHLNAVQYIVETGDASPLRLGSLTYAFDGAGSFYPAAWHAITALVVQLTGATIPVAVNAVNLVIVAAVWPLGVLLLTRVVLGANRFGLLAAGVLAAGFAAFPYLMLDFGVLYPNVLSIALLPAALAFVVASCRLDDAVPMSVPAAWLGLAATLPGLSLAHPSTLMALIAFSAAPVGVAVFRHYRRLRAEHAAAWRYVLTSVILVVGVAAAAVLLIKARPTSEAAFWGPRESFLRSVFAGFTNSTVGYPVDLVITGLTIAGLWAIWRRKNQRWLLLSYLFAVGLYVISAGLPASYFRYGLTGTWYNDSNRLASLIPVLALPIAAAGAAWLVTTVLALIARRNTARGFRIAVPAAAAALLVLGTQWSAPMAEATENAEASYAMTDESLLLSTDELELLEEIRGELPEDSVVVGSPWTGTSLVYAISGYRALMPAIYGDRDQDVQLIMDGLRDADARPEVCSALKRENAWYILDFGPQEVHGGTHIFVGFEDLEDSDAVELVDEVGAARLYRVTACG</sequence>
<proteinExistence type="predicted"/>
<feature type="transmembrane region" description="Helical" evidence="1">
    <location>
        <begin position="340"/>
        <end position="363"/>
    </location>
</feature>
<evidence type="ECO:0000313" key="3">
    <source>
        <dbReference type="Proteomes" id="UP000610303"/>
    </source>
</evidence>
<keyword evidence="1" id="KW-0812">Transmembrane</keyword>
<dbReference type="EMBL" id="BMRJ01000004">
    <property type="protein sequence ID" value="GGR34481.1"/>
    <property type="molecule type" value="Genomic_DNA"/>
</dbReference>
<reference evidence="2" key="2">
    <citation type="submission" date="2020-09" db="EMBL/GenBank/DDBJ databases">
        <authorList>
            <person name="Sun Q."/>
            <person name="Ohkuma M."/>
        </authorList>
    </citation>
    <scope>NUCLEOTIDE SEQUENCE</scope>
    <source>
        <strain evidence="2">JCM 3346</strain>
    </source>
</reference>
<feature type="transmembrane region" description="Helical" evidence="1">
    <location>
        <begin position="393"/>
        <end position="413"/>
    </location>
</feature>
<gene>
    <name evidence="2" type="ORF">GCM10010196_30660</name>
</gene>
<feature type="transmembrane region" description="Helical" evidence="1">
    <location>
        <begin position="114"/>
        <end position="133"/>
    </location>
</feature>
<evidence type="ECO:0000313" key="2">
    <source>
        <dbReference type="EMBL" id="GGR34481.1"/>
    </source>
</evidence>
<feature type="transmembrane region" description="Helical" evidence="1">
    <location>
        <begin position="259"/>
        <end position="278"/>
    </location>
</feature>
<feature type="transmembrane region" description="Helical" evidence="1">
    <location>
        <begin position="462"/>
        <end position="484"/>
    </location>
</feature>
<feature type="transmembrane region" description="Helical" evidence="1">
    <location>
        <begin position="77"/>
        <end position="94"/>
    </location>
</feature>